<accession>D2QW73</accession>
<protein>
    <submittedName>
        <fullName evidence="4">FOG: WD40 repeat-like protein</fullName>
    </submittedName>
</protein>
<gene>
    <name evidence="4" type="ordered locus">Psta_1270</name>
</gene>
<dbReference type="PANTHER" id="PTHR34512">
    <property type="entry name" value="CELL SURFACE PROTEIN"/>
    <property type="match status" value="1"/>
</dbReference>
<dbReference type="EMBL" id="CP001848">
    <property type="protein sequence ID" value="ADB15948.1"/>
    <property type="molecule type" value="Genomic_DNA"/>
</dbReference>
<feature type="domain" description="Pyrrolo-quinoline quinone repeat" evidence="3">
    <location>
        <begin position="313"/>
        <end position="541"/>
    </location>
</feature>
<evidence type="ECO:0000259" key="3">
    <source>
        <dbReference type="Pfam" id="PF13360"/>
    </source>
</evidence>
<feature type="region of interest" description="Disordered" evidence="1">
    <location>
        <begin position="1"/>
        <end position="38"/>
    </location>
</feature>
<feature type="transmembrane region" description="Helical" evidence="2">
    <location>
        <begin position="163"/>
        <end position="180"/>
    </location>
</feature>
<dbReference type="OrthoDB" id="7051554at2"/>
<keyword evidence="2" id="KW-0812">Transmembrane</keyword>
<proteinExistence type="predicted"/>
<keyword evidence="2" id="KW-0472">Membrane</keyword>
<dbReference type="eggNOG" id="COG1520">
    <property type="taxonomic scope" value="Bacteria"/>
</dbReference>
<dbReference type="KEGG" id="psl:Psta_1270"/>
<dbReference type="SUPFAM" id="SSF50998">
    <property type="entry name" value="Quinoprotein alcohol dehydrogenase-like"/>
    <property type="match status" value="1"/>
</dbReference>
<feature type="transmembrane region" description="Helical" evidence="2">
    <location>
        <begin position="131"/>
        <end position="151"/>
    </location>
</feature>
<evidence type="ECO:0000256" key="1">
    <source>
        <dbReference type="SAM" id="MobiDB-lite"/>
    </source>
</evidence>
<name>D2QW73_PIRSD</name>
<dbReference type="InterPro" id="IPR015943">
    <property type="entry name" value="WD40/YVTN_repeat-like_dom_sf"/>
</dbReference>
<keyword evidence="5" id="KW-1185">Reference proteome</keyword>
<organism evidence="4 5">
    <name type="scientific">Pirellula staleyi (strain ATCC 27377 / DSM 6068 / ICPB 4128)</name>
    <name type="common">Pirella staleyi</name>
    <dbReference type="NCBI Taxonomy" id="530564"/>
    <lineage>
        <taxon>Bacteria</taxon>
        <taxon>Pseudomonadati</taxon>
        <taxon>Planctomycetota</taxon>
        <taxon>Planctomycetia</taxon>
        <taxon>Pirellulales</taxon>
        <taxon>Pirellulaceae</taxon>
        <taxon>Pirellula</taxon>
    </lineage>
</organism>
<dbReference type="HOGENOM" id="CLU_027480_2_0_0"/>
<dbReference type="STRING" id="530564.Psta_1270"/>
<feature type="transmembrane region" description="Helical" evidence="2">
    <location>
        <begin position="50"/>
        <end position="72"/>
    </location>
</feature>
<dbReference type="InterPro" id="IPR011047">
    <property type="entry name" value="Quinoprotein_ADH-like_sf"/>
</dbReference>
<feature type="compositionally biased region" description="Polar residues" evidence="1">
    <location>
        <begin position="21"/>
        <end position="38"/>
    </location>
</feature>
<feature type="transmembrane region" description="Helical" evidence="2">
    <location>
        <begin position="108"/>
        <end position="125"/>
    </location>
</feature>
<reference evidence="4 5" key="1">
    <citation type="journal article" date="2009" name="Stand. Genomic Sci.">
        <title>Complete genome sequence of Pirellula staleyi type strain (ATCC 27377).</title>
        <authorList>
            <person name="Clum A."/>
            <person name="Tindall B.J."/>
            <person name="Sikorski J."/>
            <person name="Ivanova N."/>
            <person name="Mavrommatis K."/>
            <person name="Lucas S."/>
            <person name="Glavina del Rio T."/>
            <person name="Nolan M."/>
            <person name="Chen F."/>
            <person name="Tice H."/>
            <person name="Pitluck S."/>
            <person name="Cheng J.F."/>
            <person name="Chertkov O."/>
            <person name="Brettin T."/>
            <person name="Han C."/>
            <person name="Detter J.C."/>
            <person name="Kuske C."/>
            <person name="Bruce D."/>
            <person name="Goodwin L."/>
            <person name="Ovchinikova G."/>
            <person name="Pati A."/>
            <person name="Mikhailova N."/>
            <person name="Chen A."/>
            <person name="Palaniappan K."/>
            <person name="Land M."/>
            <person name="Hauser L."/>
            <person name="Chang Y.J."/>
            <person name="Jeffries C.D."/>
            <person name="Chain P."/>
            <person name="Rohde M."/>
            <person name="Goker M."/>
            <person name="Bristow J."/>
            <person name="Eisen J.A."/>
            <person name="Markowitz V."/>
            <person name="Hugenholtz P."/>
            <person name="Kyrpides N.C."/>
            <person name="Klenk H.P."/>
            <person name="Lapidus A."/>
        </authorList>
    </citation>
    <scope>NUCLEOTIDE SEQUENCE [LARGE SCALE GENOMIC DNA]</scope>
    <source>
        <strain evidence="5">ATCC 27377 / DSM 6068 / ICPB 4128</strain>
    </source>
</reference>
<dbReference type="InterPro" id="IPR002372">
    <property type="entry name" value="PQQ_rpt_dom"/>
</dbReference>
<evidence type="ECO:0000313" key="4">
    <source>
        <dbReference type="EMBL" id="ADB15948.1"/>
    </source>
</evidence>
<evidence type="ECO:0000256" key="2">
    <source>
        <dbReference type="SAM" id="Phobius"/>
    </source>
</evidence>
<feature type="transmembrane region" description="Helical" evidence="2">
    <location>
        <begin position="78"/>
        <end position="96"/>
    </location>
</feature>
<keyword evidence="2" id="KW-1133">Transmembrane helix</keyword>
<dbReference type="Gene3D" id="2.130.10.10">
    <property type="entry name" value="YVTN repeat-like/Quinoprotein amine dehydrogenase"/>
    <property type="match status" value="1"/>
</dbReference>
<evidence type="ECO:0000313" key="5">
    <source>
        <dbReference type="Proteomes" id="UP000001887"/>
    </source>
</evidence>
<dbReference type="PANTHER" id="PTHR34512:SF30">
    <property type="entry name" value="OUTER MEMBRANE PROTEIN ASSEMBLY FACTOR BAMB"/>
    <property type="match status" value="1"/>
</dbReference>
<dbReference type="Proteomes" id="UP000001887">
    <property type="component" value="Chromosome"/>
</dbReference>
<dbReference type="Pfam" id="PF13360">
    <property type="entry name" value="PQQ_2"/>
    <property type="match status" value="1"/>
</dbReference>
<sequence length="636" mass="69083">MPDPFKQAPSVAGAENRESSQKIPENQVSSDLSTSAPQESTQLASHTPRLWPAVVIVALLWVARIVASTVFSGTPTEFMTMLFAPMAATVVLFLWWLGLSKLAWIDRLWGIFIVVIVGAIAGQLIDKSMPLGMVMFALPVVLTIVVAWLVVTRGANSWNHRAGLALVTCLAWGYFTLLRVDGIDGHMNVDTRYRWEPTAESEFLAQQTKTASPPALPAASANAPVTLVATESDWPEFRGKNRDSRRAGVMLATDWSKSPPKQLWRQLIGPGWGSLAVVGNYVFTQDQRGENEAVICLDLATGKVRWLFEHPARFWEVVAGAGPRATPTFHEGRLYTFGGSGKLHCLEAATGAVIWSRDVAADAKATAPQWGFSSSPLVFEGVVCVFAGGSENKSLMTYDALSGEPLWSAGSGVLSYSSPHAATLHGRSQILFASELGLEAYEPKTGKLLWNHPWKLEGMARVVQPHLLPGNKILIGTGYGNGTMLIELKHDGETFTTVEGWLTKEMKPYFNDFVSRDGVLYGFDGAIFGAIDLATGDRLWKKGRYGHGQVLLVEPQGLLVVISETGDLVLLEASAEKHIELAKIRALTGKTWNHPVLVGNKLLLRNGTEVACYELATQPAELSAVSTNAEAPRSAR</sequence>
<dbReference type="AlphaFoldDB" id="D2QW73"/>